<name>A0A1I2HXA8_9BACT</name>
<dbReference type="EMBL" id="FONY01000026">
    <property type="protein sequence ID" value="SFF33387.1"/>
    <property type="molecule type" value="Genomic_DNA"/>
</dbReference>
<sequence length="82" mass="9375">MITNNLLLERITIDPEICHGKPCIRGMRWPVEVIFDMLSSEMTVADILEDHPELEKQDILACLHYAKLLMSGMTIKTFKMAA</sequence>
<accession>A0A1I2HXA8</accession>
<dbReference type="InterPro" id="IPR009057">
    <property type="entry name" value="Homeodomain-like_sf"/>
</dbReference>
<evidence type="ECO:0000313" key="2">
    <source>
        <dbReference type="Proteomes" id="UP000199513"/>
    </source>
</evidence>
<dbReference type="Proteomes" id="UP000199513">
    <property type="component" value="Unassembled WGS sequence"/>
</dbReference>
<gene>
    <name evidence="1" type="ORF">SAMN04488541_102658</name>
</gene>
<keyword evidence="2" id="KW-1185">Reference proteome</keyword>
<dbReference type="SUPFAM" id="SSF46689">
    <property type="entry name" value="Homeodomain-like"/>
    <property type="match status" value="1"/>
</dbReference>
<dbReference type="PANTHER" id="PTHR34849">
    <property type="entry name" value="SSL5025 PROTEIN"/>
    <property type="match status" value="1"/>
</dbReference>
<dbReference type="InterPro" id="IPR007367">
    <property type="entry name" value="DUF433"/>
</dbReference>
<dbReference type="OrthoDB" id="1494556at2"/>
<reference evidence="1 2" key="1">
    <citation type="submission" date="2016-10" db="EMBL/GenBank/DDBJ databases">
        <authorList>
            <person name="de Groot N.N."/>
        </authorList>
    </citation>
    <scope>NUCLEOTIDE SEQUENCE [LARGE SCALE GENOMIC DNA]</scope>
    <source>
        <strain>GEY</strain>
        <strain evidence="2">DSM 9560</strain>
    </source>
</reference>
<dbReference type="AlphaFoldDB" id="A0A1I2HXA8"/>
<dbReference type="InterPro" id="IPR036388">
    <property type="entry name" value="WH-like_DNA-bd_sf"/>
</dbReference>
<dbReference type="STRING" id="1003.SAMN04488541_102658"/>
<dbReference type="PANTHER" id="PTHR34849:SF3">
    <property type="entry name" value="SSR2962 PROTEIN"/>
    <property type="match status" value="1"/>
</dbReference>
<evidence type="ECO:0000313" key="1">
    <source>
        <dbReference type="EMBL" id="SFF33387.1"/>
    </source>
</evidence>
<organism evidence="1 2">
    <name type="scientific">Thermoflexibacter ruber</name>
    <dbReference type="NCBI Taxonomy" id="1003"/>
    <lineage>
        <taxon>Bacteria</taxon>
        <taxon>Pseudomonadati</taxon>
        <taxon>Bacteroidota</taxon>
        <taxon>Cytophagia</taxon>
        <taxon>Cytophagales</taxon>
        <taxon>Thermoflexibacteraceae</taxon>
        <taxon>Thermoflexibacter</taxon>
    </lineage>
</organism>
<dbReference type="RefSeq" id="WP_091547941.1">
    <property type="nucleotide sequence ID" value="NZ_FONY01000026.1"/>
</dbReference>
<proteinExistence type="predicted"/>
<protein>
    <submittedName>
        <fullName evidence="1">Uncharacterized conserved protein, DUF433 family</fullName>
    </submittedName>
</protein>
<dbReference type="Pfam" id="PF04255">
    <property type="entry name" value="DUF433"/>
    <property type="match status" value="1"/>
</dbReference>
<dbReference type="Gene3D" id="1.10.10.10">
    <property type="entry name" value="Winged helix-like DNA-binding domain superfamily/Winged helix DNA-binding domain"/>
    <property type="match status" value="1"/>
</dbReference>